<dbReference type="OMA" id="CVECIAD"/>
<dbReference type="EMBL" id="CAJJDM010000072">
    <property type="protein sequence ID" value="CAD8083217.1"/>
    <property type="molecule type" value="Genomic_DNA"/>
</dbReference>
<dbReference type="PANTHER" id="PTHR11319:SF35">
    <property type="entry name" value="OUTER MEMBRANE PROTEIN PMPC-RELATED"/>
    <property type="match status" value="1"/>
</dbReference>
<evidence type="ECO:0000313" key="4">
    <source>
        <dbReference type="Proteomes" id="UP000688137"/>
    </source>
</evidence>
<sequence>MFFLYIFSILSLNFQNGSSSCGVFNVVTSPENEQRTIFQDLSEEINKDYSWGVWTRYMPKYEPIEDLAQKTKMMHVLSESLDKRNHLVYYIVLDREELYMYHKLFIYLNNYVEIRELKVNQELIQDNWVFFYFCYSSSSQIYNIFLYINGNKENVQMIQGGPYKIENEGLKIYQLGGNQTIRYQNTLLQESIISLSPFSGEISDMDLRIGTSNIYDDITTFLLNVDDANCVILLCKNVMTTELVLQKQYLGDFDRLQLYYADSKFMIYGWVKLNELEELSTVKSVLMRASLRRTYFDDLYQGDRAFYWEYLQSNQNNEQNGFSVTTYHNDPTKPLSQYKSLDTDSWVLTGAQYQSAITFWHWFVYQEGVNDVNNIRLSIYFGQSKKTQILQMRQIHFEKSSLYFTIGGDKFNKNFRGEIRNLTFYYCFTQDTPKTKLCHYSCKSCFGPEQSQCLECDESDSQKRTLNQGSCKCQSGYIDNKEKGCQPISSLVTIEIQEALDIDDSNCKLGEFLVLLYGKSYCLTCPGQYTAWSLNCVECIADPLHWYLNPICKSDYFQPLQDDSNYVFLETQRNEIDYQYYLINQFDLLEQPIVELCSGCSGQTNNNFNFIENYQLNILSRFACKTCYSVINGECINVHKDCIRCDSSAICLECLSNYTLYDGQCYECPNYCPNCKKNNTDIYCQNCISGYFYNSTSEQCIQCGQYCSVCIYNEVLPYLQCVRCIDDKQYFISADRQMCRLKNIEHCDIQGEEFIIQDTLNFTIKDRNIPYASTIDIDTNYTTQPTFQVCILCEDQYVNKLALYSSNECVHASDTSKLPGLRDELKQLVLESQNYQYQLSFSNWASPTTNYTVIYGKPTKLWINNNSNLSSQVYYNFSSVVISNNYNYDDPALKCTDPHCIDCIKNYIWSQEFCIKCQNGYYSSAFTGICYVCSEDCQDCLQQHIVYQDAWKWQIIPYYQYRSNIFFGFHYYSYYCTSTDNKMYDQVCTKCKGKDALKDGKCYKHCNCDECIFQNGQNKCLKCKDSKTYIDGQCVQCPNYCDVCKQLTNSEINEINPYFDPIDTSLYKYAKQCLKKQSNPPEKGFIYHDSNLGLEVNCLNDDQLPCYKYAEKILNLYCSQESFDTDFVSITNENDKLIFQDQNILLNEIFSQQPSTHFPNQENDYLIDLFNQKSVKLMRYILKIKPNSGECKIDKNTFVYSKLRKNVFMLQSLELIFESTLDIPIYFGNNVTFQQFTQITFKNILLDSLSGSVNIYFTNNQDILFNLNQIIVSNGNNLKLQFIIENPKSIILKEVTLKNTELVNVDGFINYYFTKPKLDNKLIISVNNLIIQNSQIINSHFLIQILNTNYGNQQLIINDFKSLNNELTNSEIIYTDFKNQIRQSEIIIKNFISDGDKLTYSSFFVLNGALNVLFNGTTIQNGNYYQQAILFKLPLFMIYNLYILNNYFHSSDNRVLTNILDSLYADNIQNNTVVMKSLDFSKNFYVGNNVFMELMSSDNFINLHVEIDKLSLNSNQYQFSGKNRSPITASNASIYLDVKQFLLKNTKIIRSYTLPEFSINNADVVTVSNFNVTSNIKSLFKPIHIQSSCIGSNLEYGYGSIIQFYNIKYINFEHCVLQSLISFNSPLLIIKSLERTNFRIQEFIDIIDHIYLNNSLITTSQSEQLGILSIISEQEQSINLNKITAQNNMLHCYQNDLQSRQTSTILIVNPYSKVILENSILAENIVTESFGSNLVIMSKSLLIQNTQFYDQNILKYKNLRNRLIWGYSDDENIYFENLKNEFPIKSKGGNAFLSAEDIQLLNVSTNNSMALQGGAFYLFTVSNGVVNIINSTFIQSQSNLLFNDKSQGGTLFVDASQSMLQFQLYNCIIFGSSSRREGGVLFIEPSRDSNSIILESNIVKEIYSLYYSFLKLPIQFTSKTLILNIQIVNLTVTNSDQGYYQFYGQVLELSKNEILSQGQNSLISVEGGNIHLEDVYFSNIFQFGIIHIQNANQISMINVGIQYITLINDNLILINLNKKYQSSIKFTNVKLESINQFIKSLSKPDRPSNSLNDYIYKCFKNLNAPNQIVEFYDSKYLELQSSNNIYNIITSNPKPKFVIGIDQVSKNHKFYFYQLKLNSIICQSCNEGIFKITNIDEVQNQTLIQFKSISVFDNQCGQLGCIFLSSSDKSQIDLFSSETNHRQLADSSQLSQLMALVIKIEDSKFYNNQAQFGGALLISGVSTNINNCQFTNNYANNTGGSIYFDYKTNTEFLIFNSLFADNSANIGGAVFIGNYSINSPSILNNAFFNNKAQLFGENQADQPIRLVLQIGDKILETDNFISDKNNITDIVKIDSYQIGKTDYKYIMIPSGQKISEYQIYDETQQAFIPYNFTFRIIAMNKENGPVKVLDGSKCTIQGRQILNDQKGPFYSNYTNFPDVSFNSTSQDYNLDQMIVTFEPDLNALGYLQLEIICDSVKIPQFSQDPPYKFKNFFTNYRLWINLQTFQCQRGEYKTDDGKCKLCDSTQDQYTVIAGERCQIKDQIRMEKVTPARIMLRPEYWRPSESNEMIEYCLNLPENCVGGWDPGDQLCDFAHIGALCEQCDIYNIRGQGSYSISSQYKCGSCNDIGDNTLKIILISVWTMISIFLSVKGTIQGVEKMVAQSKLFRFKSHQYDQKAGHGGVLIKVLTNYLQIIGAVALFQLKLPSALQSTIRSVGNPVEAMSFSLDCFLANITDINIIYFRMIWALIMPIIYILTFILLYVLAVLFHITSSNKSAITTTAIYLFTYLQPTLLGGFISLLSFRSISGIYWVQGNVAYKYITQQHIKWVTGFVLPSALILGLFIPIYMLLGLYRQRFKLEDENTRKNWGYLYNEYQHKAYFWEIIKIFQKGFMIVFLTFYEDQIIIKGALIFMIVFVYQLLTKKLKPYKLLSLNVLDEALTLVCGTSIVMGMTIYQANKSDNQEIIWPFYILLIVINAIFIFIIVWQILWAQLEDHQDKLDKIRDKINTKFPNLVNQNIFLNRLLTNRSQQQERVKKRYQKIKTYLMNIVHQHPGFYNQPNQATQLKGDEKFSSSEIIFYHNFPGYPMTSNKIYPALALSSKSSSSIKQHEDF</sequence>
<feature type="signal peptide" evidence="2">
    <location>
        <begin position="1"/>
        <end position="19"/>
    </location>
</feature>
<dbReference type="PANTHER" id="PTHR11319">
    <property type="entry name" value="G PROTEIN-COUPLED RECEPTOR-RELATED"/>
    <property type="match status" value="1"/>
</dbReference>
<dbReference type="InterPro" id="IPR006212">
    <property type="entry name" value="Furin_repeat"/>
</dbReference>
<feature type="transmembrane region" description="Helical" evidence="1">
    <location>
        <begin position="2724"/>
        <end position="2749"/>
    </location>
</feature>
<name>A0A8S1MQ82_PARPR</name>
<evidence type="ECO:0000313" key="3">
    <source>
        <dbReference type="EMBL" id="CAD8083217.1"/>
    </source>
</evidence>
<feature type="transmembrane region" description="Helical" evidence="1">
    <location>
        <begin position="2761"/>
        <end position="2785"/>
    </location>
</feature>
<gene>
    <name evidence="3" type="ORF">PPRIM_AZ9-3.1.T0690171</name>
</gene>
<keyword evidence="4" id="KW-1185">Reference proteome</keyword>
<feature type="transmembrane region" description="Helical" evidence="1">
    <location>
        <begin position="2912"/>
        <end position="2934"/>
    </location>
</feature>
<proteinExistence type="predicted"/>
<evidence type="ECO:0000256" key="1">
    <source>
        <dbReference type="SAM" id="Phobius"/>
    </source>
</evidence>
<reference evidence="3" key="1">
    <citation type="submission" date="2021-01" db="EMBL/GenBank/DDBJ databases">
        <authorList>
            <consortium name="Genoscope - CEA"/>
            <person name="William W."/>
        </authorList>
    </citation>
    <scope>NUCLEOTIDE SEQUENCE</scope>
</reference>
<keyword evidence="1" id="KW-0812">Transmembrane</keyword>
<dbReference type="CDD" id="cd00064">
    <property type="entry name" value="FU"/>
    <property type="match status" value="1"/>
</dbReference>
<keyword evidence="1" id="KW-1133">Transmembrane helix</keyword>
<feature type="transmembrane region" description="Helical" evidence="1">
    <location>
        <begin position="2883"/>
        <end position="2900"/>
    </location>
</feature>
<evidence type="ECO:0000256" key="2">
    <source>
        <dbReference type="SAM" id="SignalP"/>
    </source>
</evidence>
<feature type="chain" id="PRO_5035779408" evidence="2">
    <location>
        <begin position="20"/>
        <end position="3092"/>
    </location>
</feature>
<keyword evidence="2" id="KW-0732">Signal</keyword>
<organism evidence="3 4">
    <name type="scientific">Paramecium primaurelia</name>
    <dbReference type="NCBI Taxonomy" id="5886"/>
    <lineage>
        <taxon>Eukaryota</taxon>
        <taxon>Sar</taxon>
        <taxon>Alveolata</taxon>
        <taxon>Ciliophora</taxon>
        <taxon>Intramacronucleata</taxon>
        <taxon>Oligohymenophorea</taxon>
        <taxon>Peniculida</taxon>
        <taxon>Parameciidae</taxon>
        <taxon>Paramecium</taxon>
    </lineage>
</organism>
<feature type="transmembrane region" description="Helical" evidence="1">
    <location>
        <begin position="2805"/>
        <end position="2829"/>
    </location>
</feature>
<dbReference type="Proteomes" id="UP000688137">
    <property type="component" value="Unassembled WGS sequence"/>
</dbReference>
<accession>A0A8S1MQ82</accession>
<keyword evidence="1" id="KW-0472">Membrane</keyword>
<comment type="caution">
    <text evidence="3">The sequence shown here is derived from an EMBL/GenBank/DDBJ whole genome shotgun (WGS) entry which is preliminary data.</text>
</comment>
<feature type="transmembrane region" description="Helical" evidence="1">
    <location>
        <begin position="2946"/>
        <end position="2968"/>
    </location>
</feature>
<protein>
    <submittedName>
        <fullName evidence="3">Uncharacterized protein</fullName>
    </submittedName>
</protein>